<sequence>MISLLKATRVGQTVNSSRRDLADKAPALSKRLRKLIKKWQSLKFDDEIRPVSCGSISKSGVASNGKGKEDKNNELNNVDVDTNSQDSTSFRKRKRASDVSSGSVKSNGLISELRNANDIKRLKLDRCISSISRSSSSSTVSSPGTSILEARRKNALPTSNLVSKLESKTIDISEESNASYGSAKSSIVTSPESIDSDVSVRRVLSSRIIVPLQDSNSYSSSNVSAPKSVFIPARRNNIKPIKKSIQVMRVPEIETVHDPRKAKYLVNGKVDWCKNIPTIDELRNRIKAKEEAVKMNPPSKNFFVTHYGIRIPIMPYTDLGDQKVPDSKFVMPSIPASKGA</sequence>
<protein>
    <submittedName>
        <fullName evidence="2">TFIIS N-terminal domain-containing protein</fullName>
    </submittedName>
</protein>
<proteinExistence type="predicted"/>
<organism evidence="1 2">
    <name type="scientific">Rhabditophanes sp. KR3021</name>
    <dbReference type="NCBI Taxonomy" id="114890"/>
    <lineage>
        <taxon>Eukaryota</taxon>
        <taxon>Metazoa</taxon>
        <taxon>Ecdysozoa</taxon>
        <taxon>Nematoda</taxon>
        <taxon>Chromadorea</taxon>
        <taxon>Rhabditida</taxon>
        <taxon>Tylenchina</taxon>
        <taxon>Panagrolaimomorpha</taxon>
        <taxon>Strongyloidoidea</taxon>
        <taxon>Alloionematidae</taxon>
        <taxon>Rhabditophanes</taxon>
    </lineage>
</organism>
<dbReference type="Proteomes" id="UP000095286">
    <property type="component" value="Unplaced"/>
</dbReference>
<evidence type="ECO:0000313" key="2">
    <source>
        <dbReference type="WBParaSite" id="RSKR_0000825000.1"/>
    </source>
</evidence>
<accession>A0AC35U7R9</accession>
<evidence type="ECO:0000313" key="1">
    <source>
        <dbReference type="Proteomes" id="UP000095286"/>
    </source>
</evidence>
<dbReference type="WBParaSite" id="RSKR_0000825000.1">
    <property type="protein sequence ID" value="RSKR_0000825000.1"/>
    <property type="gene ID" value="RSKR_0000825000"/>
</dbReference>
<reference evidence="2" key="1">
    <citation type="submission" date="2016-11" db="UniProtKB">
        <authorList>
            <consortium name="WormBaseParasite"/>
        </authorList>
    </citation>
    <scope>IDENTIFICATION</scope>
    <source>
        <strain evidence="2">KR3021</strain>
    </source>
</reference>
<name>A0AC35U7R9_9BILA</name>